<evidence type="ECO:0000313" key="4">
    <source>
        <dbReference type="Proteomes" id="UP000317289"/>
    </source>
</evidence>
<dbReference type="AlphaFoldDB" id="A0A521CAS4"/>
<evidence type="ECO:0000313" key="5">
    <source>
        <dbReference type="Proteomes" id="UP000468990"/>
    </source>
</evidence>
<dbReference type="RefSeq" id="WP_142450147.1">
    <property type="nucleotide sequence ID" value="NZ_FXTA01000002.1"/>
</dbReference>
<dbReference type="EMBL" id="FXTA01000002">
    <property type="protein sequence ID" value="SMO56543.1"/>
    <property type="molecule type" value="Genomic_DNA"/>
</dbReference>
<dbReference type="Proteomes" id="UP000317289">
    <property type="component" value="Unassembled WGS sequence"/>
</dbReference>
<evidence type="ECO:0000313" key="3">
    <source>
        <dbReference type="EMBL" id="SMO56543.1"/>
    </source>
</evidence>
<reference evidence="3 4" key="1">
    <citation type="submission" date="2017-05" db="EMBL/GenBank/DDBJ databases">
        <authorList>
            <person name="Varghese N."/>
            <person name="Submissions S."/>
        </authorList>
    </citation>
    <scope>NUCLEOTIDE SEQUENCE [LARGE SCALE GENOMIC DNA]</scope>
    <source>
        <strain evidence="3 4">DSM 19382</strain>
    </source>
</reference>
<dbReference type="Proteomes" id="UP000468990">
    <property type="component" value="Unassembled WGS sequence"/>
</dbReference>
<organism evidence="3 4">
    <name type="scientific">Flavobacterium resistens</name>
    <dbReference type="NCBI Taxonomy" id="443612"/>
    <lineage>
        <taxon>Bacteria</taxon>
        <taxon>Pseudomonadati</taxon>
        <taxon>Bacteroidota</taxon>
        <taxon>Flavobacteriia</taxon>
        <taxon>Flavobacteriales</taxon>
        <taxon>Flavobacteriaceae</taxon>
        <taxon>Flavobacterium</taxon>
    </lineage>
</organism>
<reference evidence="2 5" key="2">
    <citation type="submission" date="2019-11" db="EMBL/GenBank/DDBJ databases">
        <title>Flavobacterium resistens genome.</title>
        <authorList>
            <person name="Wilson V.M."/>
            <person name="Newman J.D."/>
        </authorList>
    </citation>
    <scope>NUCLEOTIDE SEQUENCE [LARGE SCALE GENOMIC DNA]</scope>
    <source>
        <strain evidence="2 5">DSM 19382</strain>
    </source>
</reference>
<sequence>MIPQLLNAKKIINLTKNAILPALVLITTFTSCDNDNQIEYTNKQVNSENQIKILAETYGYTIENSNIKKPSYKAANSKELEATLKSLKTNFESSKMISSNGVSIEDNLGSQKWRQILYNNLKNKKASKNALTNDDPPYKYSSTLYFDNTFPAANIAVRVDYNLDANGNVSESSVTTYKYGIDMAGDYSQTTVNISTYGNTIVFEAVGQFSNSLGIGSFTLNNTNHVTYTGYLQTNKFGGGSPTMQIWQEPYMGPRGNDDQNTPKNQ</sequence>
<protein>
    <submittedName>
        <fullName evidence="3">Uncharacterized protein</fullName>
    </submittedName>
</protein>
<keyword evidence="5" id="KW-1185">Reference proteome</keyword>
<dbReference type="OrthoDB" id="10013767at2"/>
<evidence type="ECO:0000256" key="1">
    <source>
        <dbReference type="SAM" id="MobiDB-lite"/>
    </source>
</evidence>
<gene>
    <name evidence="2" type="ORF">GJU42_00790</name>
    <name evidence="3" type="ORF">SAMN06265349_102392</name>
</gene>
<evidence type="ECO:0000313" key="2">
    <source>
        <dbReference type="EMBL" id="MRX66493.1"/>
    </source>
</evidence>
<accession>A0A521CAS4</accession>
<feature type="region of interest" description="Disordered" evidence="1">
    <location>
        <begin position="247"/>
        <end position="266"/>
    </location>
</feature>
<name>A0A521CAS4_9FLAO</name>
<proteinExistence type="predicted"/>
<dbReference type="EMBL" id="WKKG01000001">
    <property type="protein sequence ID" value="MRX66493.1"/>
    <property type="molecule type" value="Genomic_DNA"/>
</dbReference>